<keyword evidence="3" id="KW-0998">Cell outer membrane</keyword>
<reference evidence="6 7" key="1">
    <citation type="submission" date="2017-02" db="EMBL/GenBank/DDBJ databases">
        <title>Genomic diversity within the haloalkaliphilic genus Thioalkalivibrio.</title>
        <authorList>
            <person name="Ahn A.-C."/>
            <person name="Meier-Kolthoff J."/>
            <person name="Overmars L."/>
            <person name="Richter M."/>
            <person name="Woyke T."/>
            <person name="Sorokin D.Y."/>
            <person name="Muyzer G."/>
        </authorList>
    </citation>
    <scope>NUCLEOTIDE SEQUENCE [LARGE SCALE GENOMIC DNA]</scope>
    <source>
        <strain evidence="6 7">HL17</strain>
    </source>
</reference>
<dbReference type="PANTHER" id="PTHR37423:SF2">
    <property type="entry name" value="MEMBRANE-BOUND LYTIC MUREIN TRANSGLYCOSYLASE C"/>
    <property type="match status" value="1"/>
</dbReference>
<evidence type="ECO:0000256" key="4">
    <source>
        <dbReference type="SAM" id="MobiDB-lite"/>
    </source>
</evidence>
<keyword evidence="3" id="KW-0472">Membrane</keyword>
<gene>
    <name evidence="6" type="ORF">B1A74_03435</name>
</gene>
<evidence type="ECO:0000256" key="3">
    <source>
        <dbReference type="ARBA" id="ARBA00023237"/>
    </source>
</evidence>
<comment type="subcellular location">
    <subcellularLocation>
        <location evidence="1">Cell outer membrane</location>
        <topology evidence="1">Peripheral membrane protein</topology>
    </subcellularLocation>
</comment>
<dbReference type="Gene3D" id="1.10.530.10">
    <property type="match status" value="1"/>
</dbReference>
<dbReference type="STRING" id="252474.B1A74_03435"/>
<organism evidence="6 7">
    <name type="scientific">Thioalkalivibrio halophilus</name>
    <dbReference type="NCBI Taxonomy" id="252474"/>
    <lineage>
        <taxon>Bacteria</taxon>
        <taxon>Pseudomonadati</taxon>
        <taxon>Pseudomonadota</taxon>
        <taxon>Gammaproteobacteria</taxon>
        <taxon>Chromatiales</taxon>
        <taxon>Ectothiorhodospiraceae</taxon>
        <taxon>Thioalkalivibrio</taxon>
    </lineage>
</organism>
<evidence type="ECO:0000313" key="6">
    <source>
        <dbReference type="EMBL" id="OOC10893.1"/>
    </source>
</evidence>
<dbReference type="SUPFAM" id="SSF53850">
    <property type="entry name" value="Periplasmic binding protein-like II"/>
    <property type="match status" value="1"/>
</dbReference>
<feature type="region of interest" description="Disordered" evidence="4">
    <location>
        <begin position="472"/>
        <end position="493"/>
    </location>
</feature>
<keyword evidence="7" id="KW-1185">Reference proteome</keyword>
<feature type="domain" description="Solute-binding protein family 3/N-terminal" evidence="5">
    <location>
        <begin position="49"/>
        <end position="284"/>
    </location>
</feature>
<evidence type="ECO:0000256" key="1">
    <source>
        <dbReference type="ARBA" id="ARBA00004339"/>
    </source>
</evidence>
<name>A0A1V3A1F2_9GAMM</name>
<dbReference type="InterPro" id="IPR008258">
    <property type="entry name" value="Transglycosylase_SLT_dom_1"/>
</dbReference>
<dbReference type="GO" id="GO:0000270">
    <property type="term" value="P:peptidoglycan metabolic process"/>
    <property type="evidence" value="ECO:0007669"/>
    <property type="project" value="InterPro"/>
</dbReference>
<dbReference type="GO" id="GO:0008933">
    <property type="term" value="F:peptidoglycan lytic transglycosylase activity"/>
    <property type="evidence" value="ECO:0007669"/>
    <property type="project" value="InterPro"/>
</dbReference>
<dbReference type="PANTHER" id="PTHR37423">
    <property type="entry name" value="SOLUBLE LYTIC MUREIN TRANSGLYCOSYLASE-RELATED"/>
    <property type="match status" value="1"/>
</dbReference>
<dbReference type="InterPro" id="IPR001638">
    <property type="entry name" value="Solute-binding_3/MltF_N"/>
</dbReference>
<dbReference type="Gene3D" id="3.40.190.10">
    <property type="entry name" value="Periplasmic binding protein-like II"/>
    <property type="match status" value="2"/>
</dbReference>
<dbReference type="NCBIfam" id="NF008112">
    <property type="entry name" value="PRK10859.1"/>
    <property type="match status" value="1"/>
</dbReference>
<dbReference type="GO" id="GO:0009279">
    <property type="term" value="C:cell outer membrane"/>
    <property type="evidence" value="ECO:0007669"/>
    <property type="project" value="UniProtKB-SubCell"/>
</dbReference>
<dbReference type="RefSeq" id="WP_077243767.1">
    <property type="nucleotide sequence ID" value="NZ_MUZR01000008.1"/>
</dbReference>
<protein>
    <submittedName>
        <fullName evidence="6">Lytic transglycosylase F</fullName>
    </submittedName>
</protein>
<dbReference type="InterPro" id="IPR023346">
    <property type="entry name" value="Lysozyme-like_dom_sf"/>
</dbReference>
<dbReference type="Pfam" id="PF01464">
    <property type="entry name" value="SLT"/>
    <property type="match status" value="1"/>
</dbReference>
<dbReference type="InterPro" id="IPR000189">
    <property type="entry name" value="Transglyc_AS"/>
</dbReference>
<dbReference type="SUPFAM" id="SSF53955">
    <property type="entry name" value="Lysozyme-like"/>
    <property type="match status" value="1"/>
</dbReference>
<dbReference type="SMART" id="SM00062">
    <property type="entry name" value="PBPb"/>
    <property type="match status" value="1"/>
</dbReference>
<dbReference type="OrthoDB" id="9815002at2"/>
<dbReference type="CDD" id="cd13403">
    <property type="entry name" value="MLTF-like"/>
    <property type="match status" value="1"/>
</dbReference>
<sequence>MRPTHRLRPALSTRHQIELGVFIVVLVALALRVWLQPAPVTEQIQFREELRVAFVEHALGRSDLADYGGREQLELELLDRLAERLGVSLEVRRVERPADVHALLRAGRVDLGAGLLVPPGDDSGLRRGPEILEVQRILAYWRGSANGGPLLSPMDIPAGSRIGVPAGASLPPMLHRPHREDGQDDVATTDPHEILPLPGPQLMRDALERGEIDFALMTSLEYRRLQRLHPELRAGYELSGNTPVVWLLPDRGDTSLEREARALLDELRGHGALERLIDQYLGHLETHDLVDTLTFERRVHDRLERFRDLFEAAGEEYGLDWRFIAAVAYQESHWNPDAVSPTGVRGLMMLTRATAQDLGIPDRTDPQASVDGGTRYLLQMRERLPESIPEPDRTWMTLAAYNVGLGHVNDARALAANNGDDPDRWVDVKEWLPRLAESRWYEQTRHGYARGWEPVSYTRNIRSYYDKLMQRFPEPGDRAQPPAPGYRNTPLAL</sequence>
<proteinExistence type="inferred from homology"/>
<accession>A0A1V3A1F2</accession>
<dbReference type="PROSITE" id="PS00922">
    <property type="entry name" value="TRANSGLYCOSYLASE"/>
    <property type="match status" value="1"/>
</dbReference>
<comment type="caution">
    <text evidence="6">The sequence shown here is derived from an EMBL/GenBank/DDBJ whole genome shotgun (WGS) entry which is preliminary data.</text>
</comment>
<evidence type="ECO:0000256" key="2">
    <source>
        <dbReference type="ARBA" id="ARBA00007734"/>
    </source>
</evidence>
<evidence type="ECO:0000259" key="5">
    <source>
        <dbReference type="SMART" id="SM00062"/>
    </source>
</evidence>
<comment type="similarity">
    <text evidence="2">Belongs to the transglycosylase Slt family.</text>
</comment>
<evidence type="ECO:0000313" key="7">
    <source>
        <dbReference type="Proteomes" id="UP000189177"/>
    </source>
</evidence>
<dbReference type="EMBL" id="MUZR01000008">
    <property type="protein sequence ID" value="OOC10893.1"/>
    <property type="molecule type" value="Genomic_DNA"/>
</dbReference>
<dbReference type="Proteomes" id="UP000189177">
    <property type="component" value="Unassembled WGS sequence"/>
</dbReference>
<dbReference type="AlphaFoldDB" id="A0A1V3A1F2"/>